<dbReference type="FunCoup" id="A0A6G9ICM9">
    <property type="interactions" value="4"/>
</dbReference>
<keyword evidence="2" id="KW-1185">Reference proteome</keyword>
<accession>A0A6G9ICM9</accession>
<dbReference type="RefSeq" id="WP_166916055.1">
    <property type="nucleotide sequence ID" value="NZ_CP050253.1"/>
</dbReference>
<proteinExistence type="predicted"/>
<dbReference type="EMBL" id="CP050253">
    <property type="protein sequence ID" value="QIQ21340.1"/>
    <property type="molecule type" value="Genomic_DNA"/>
</dbReference>
<dbReference type="PANTHER" id="PTHR30528:SF0">
    <property type="entry name" value="CYTOPLASMIC PROTEIN"/>
    <property type="match status" value="1"/>
</dbReference>
<sequence>MTGLSISKQQACKIVLLNQFIGSSDNDINTTFDIINKLGYVQIDTISVVARAHHHTLWSRSANYLPEHLDLLQQSRQIFEYWSHAAAYLPMNDYRFCLPRMQEMSTKAVTWYPQAKKMTAHVLERIREEGPLQSKDFEQKAKNNSGWWDWKPAKQALELLFMQGKLMITERNNFQKVFDLTERVLPSNINTSFPSNEEYARYLIKRFLNSHGLGNEAEFGYLRNGMKVAIHRELKSYVEDGEIIPVSIEGKTYYTTNSHLELLNQRLPKRRVKILSPFDNLLIQRKRLSFLFDYDYQLECYVPQNKRRFGYFCLPLLWGDQFIGRLDAKADRQHKNLIVQNIFVEKKPLQLDRFKHELELSLQQFAEFNGCEQIEWRQPISFIHS</sequence>
<protein>
    <submittedName>
        <fullName evidence="1">Winged helix-turn-helix domain-containing protein</fullName>
    </submittedName>
</protein>
<dbReference type="InParanoid" id="A0A6G9ICM9"/>
<name>A0A6G9ICM9_9GAMM</name>
<evidence type="ECO:0000313" key="1">
    <source>
        <dbReference type="EMBL" id="QIQ21340.1"/>
    </source>
</evidence>
<dbReference type="Proteomes" id="UP000501168">
    <property type="component" value="Chromosome"/>
</dbReference>
<dbReference type="AlphaFoldDB" id="A0A6G9ICM9"/>
<organism evidence="1 2">
    <name type="scientific">Zophobihabitans entericus</name>
    <dbReference type="NCBI Taxonomy" id="1635327"/>
    <lineage>
        <taxon>Bacteria</taxon>
        <taxon>Pseudomonadati</taxon>
        <taxon>Pseudomonadota</taxon>
        <taxon>Gammaproteobacteria</taxon>
        <taxon>Orbales</taxon>
        <taxon>Orbaceae</taxon>
        <taxon>Zophobihabitans</taxon>
    </lineage>
</organism>
<reference evidence="1 2" key="1">
    <citation type="submission" date="2020-03" db="EMBL/GenBank/DDBJ databases">
        <title>Complete genome sequence of Orbus sp. IPMB12 (BCRC 80908).</title>
        <authorList>
            <person name="Lo W.-S."/>
            <person name="Chang T.-H."/>
            <person name="Kuo C.-H."/>
        </authorList>
    </citation>
    <scope>NUCLEOTIDE SEQUENCE [LARGE SCALE GENOMIC DNA]</scope>
    <source>
        <strain evidence="1 2">IPMB12</strain>
    </source>
</reference>
<dbReference type="Pfam" id="PF06224">
    <property type="entry name" value="AlkZ-like"/>
    <property type="match status" value="1"/>
</dbReference>
<dbReference type="PANTHER" id="PTHR30528">
    <property type="entry name" value="CYTOPLASMIC PROTEIN"/>
    <property type="match status" value="1"/>
</dbReference>
<dbReference type="InterPro" id="IPR009351">
    <property type="entry name" value="AlkZ-like"/>
</dbReference>
<dbReference type="KEGG" id="orb:IPMB12_06340"/>
<gene>
    <name evidence="1" type="ORF">IPMB12_06340</name>
</gene>
<evidence type="ECO:0000313" key="2">
    <source>
        <dbReference type="Proteomes" id="UP000501168"/>
    </source>
</evidence>